<protein>
    <submittedName>
        <fullName evidence="1">Uncharacterized protein</fullName>
    </submittedName>
</protein>
<sequence length="74" mass="8121">MVWKSSVYEEGGTETLYDLAVSVGTLKAAAGGHPIAEYVQSDALAEQCEGDYKRFVDDWPRIVARLAERAAETK</sequence>
<name>A0ABQ4QEW1_9HYPH</name>
<proteinExistence type="predicted"/>
<gene>
    <name evidence="1" type="ORF">AFCDBAGC_1641</name>
</gene>
<organism evidence="1 2">
    <name type="scientific">Methylobacterium cerastii</name>
    <dbReference type="NCBI Taxonomy" id="932741"/>
    <lineage>
        <taxon>Bacteria</taxon>
        <taxon>Pseudomonadati</taxon>
        <taxon>Pseudomonadota</taxon>
        <taxon>Alphaproteobacteria</taxon>
        <taxon>Hyphomicrobiales</taxon>
        <taxon>Methylobacteriaceae</taxon>
        <taxon>Methylobacterium</taxon>
    </lineage>
</organism>
<accession>A0ABQ4QEW1</accession>
<dbReference type="Proteomes" id="UP001055117">
    <property type="component" value="Unassembled WGS sequence"/>
</dbReference>
<comment type="caution">
    <text evidence="1">The sequence shown here is derived from an EMBL/GenBank/DDBJ whole genome shotgun (WGS) entry which is preliminary data.</text>
</comment>
<evidence type="ECO:0000313" key="2">
    <source>
        <dbReference type="Proteomes" id="UP001055117"/>
    </source>
</evidence>
<dbReference type="EMBL" id="BPQG01000022">
    <property type="protein sequence ID" value="GJD43786.1"/>
    <property type="molecule type" value="Genomic_DNA"/>
</dbReference>
<reference evidence="1 2" key="1">
    <citation type="journal article" date="2021" name="Front. Microbiol.">
        <title>Comprehensive Comparative Genomics and Phenotyping of Methylobacterium Species.</title>
        <authorList>
            <person name="Alessa O."/>
            <person name="Ogura Y."/>
            <person name="Fujitani Y."/>
            <person name="Takami H."/>
            <person name="Hayashi T."/>
            <person name="Sahin N."/>
            <person name="Tani A."/>
        </authorList>
    </citation>
    <scope>NUCLEOTIDE SEQUENCE [LARGE SCALE GENOMIC DNA]</scope>
    <source>
        <strain evidence="1 2">DSM 23679</strain>
    </source>
</reference>
<evidence type="ECO:0000313" key="1">
    <source>
        <dbReference type="EMBL" id="GJD43786.1"/>
    </source>
</evidence>
<keyword evidence="2" id="KW-1185">Reference proteome</keyword>